<dbReference type="CDD" id="cd12105">
    <property type="entry name" value="HmuY"/>
    <property type="match status" value="1"/>
</dbReference>
<evidence type="ECO:0000313" key="2">
    <source>
        <dbReference type="EMBL" id="ADV45155.1"/>
    </source>
</evidence>
<dbReference type="eggNOG" id="ENOG5032ZX3">
    <property type="taxonomic scope" value="Bacteria"/>
</dbReference>
<dbReference type="OrthoDB" id="1093440at2"/>
<evidence type="ECO:0008006" key="4">
    <source>
        <dbReference type="Google" id="ProtNLM"/>
    </source>
</evidence>
<dbReference type="InterPro" id="IPR025921">
    <property type="entry name" value="HmuY"/>
</dbReference>
<gene>
    <name evidence="2" type="ordered locus">Bache_3231</name>
</gene>
<organism evidence="2 3">
    <name type="scientific">Bacteroides helcogenes (strain ATCC 35417 / DSM 20613 / JCM 6297 / CCUG 15421 / P 36-108)</name>
    <dbReference type="NCBI Taxonomy" id="693979"/>
    <lineage>
        <taxon>Bacteria</taxon>
        <taxon>Pseudomonadati</taxon>
        <taxon>Bacteroidota</taxon>
        <taxon>Bacteroidia</taxon>
        <taxon>Bacteroidales</taxon>
        <taxon>Bacteroidaceae</taxon>
        <taxon>Bacteroides</taxon>
    </lineage>
</organism>
<evidence type="ECO:0000256" key="1">
    <source>
        <dbReference type="SAM" id="SignalP"/>
    </source>
</evidence>
<accession>E6SRR5</accession>
<dbReference type="PROSITE" id="PS51257">
    <property type="entry name" value="PROKAR_LIPOPROTEIN"/>
    <property type="match status" value="1"/>
</dbReference>
<reference key="1">
    <citation type="submission" date="2010-11" db="EMBL/GenBank/DDBJ databases">
        <title>The complete genome of Bacteroides helcogenes P 36-108.</title>
        <authorList>
            <consortium name="US DOE Joint Genome Institute (JGI-PGF)"/>
            <person name="Lucas S."/>
            <person name="Copeland A."/>
            <person name="Lapidus A."/>
            <person name="Bruce D."/>
            <person name="Goodwin L."/>
            <person name="Pitluck S."/>
            <person name="Kyrpides N."/>
            <person name="Mavromatis K."/>
            <person name="Ivanova N."/>
            <person name="Zeytun A."/>
            <person name="Brettin T."/>
            <person name="Detter J.C."/>
            <person name="Tapia R."/>
            <person name="Han C."/>
            <person name="Land M."/>
            <person name="Hauser L."/>
            <person name="Markowitz V."/>
            <person name="Cheng J.-F."/>
            <person name="Hugenholtz P."/>
            <person name="Woyke T."/>
            <person name="Wu D."/>
            <person name="Gronow S."/>
            <person name="Wellnitz S."/>
            <person name="Brambilla E."/>
            <person name="Klenk H.-P."/>
            <person name="Eisen J.A."/>
        </authorList>
    </citation>
    <scope>NUCLEOTIDE SEQUENCE</scope>
    <source>
        <strain>P 36-108</strain>
    </source>
</reference>
<dbReference type="HOGENOM" id="CLU_107141_0_0_10"/>
<keyword evidence="1" id="KW-0732">Signal</keyword>
<protein>
    <recommendedName>
        <fullName evidence="4">Lipoprotein</fullName>
    </recommendedName>
</protein>
<reference evidence="2 3" key="2">
    <citation type="journal article" date="2011" name="Stand. Genomic Sci.">
        <title>Complete genome sequence of Bacteroides helcogenes type strain (P 36-108).</title>
        <authorList>
            <person name="Pati A."/>
            <person name="Gronow S."/>
            <person name="Zeytun A."/>
            <person name="Lapidus A."/>
            <person name="Nolan M."/>
            <person name="Hammon N."/>
            <person name="Deshpande S."/>
            <person name="Cheng J.F."/>
            <person name="Tapia R."/>
            <person name="Han C."/>
            <person name="Goodwin L."/>
            <person name="Pitluck S."/>
            <person name="Liolios K."/>
            <person name="Pagani I."/>
            <person name="Ivanova N."/>
            <person name="Mavromatis K."/>
            <person name="Chen A."/>
            <person name="Palaniappan K."/>
            <person name="Land M."/>
            <person name="Hauser L."/>
            <person name="Chang Y.J."/>
            <person name="Jeffries C.D."/>
            <person name="Detter J.C."/>
            <person name="Brambilla E."/>
            <person name="Rohde M."/>
            <person name="Goker M."/>
            <person name="Woyke T."/>
            <person name="Bristow J."/>
            <person name="Eisen J.A."/>
            <person name="Markowitz V."/>
            <person name="Hugenholtz P."/>
            <person name="Kyrpides N.C."/>
            <person name="Klenk H.P."/>
            <person name="Lucas S."/>
        </authorList>
    </citation>
    <scope>NUCLEOTIDE SEQUENCE [LARGE SCALE GENOMIC DNA]</scope>
    <source>
        <strain evidence="3">ATCC 35417 / DSM 20613 / JCM 6297 / CCUG 15421 / P 36-108</strain>
    </source>
</reference>
<dbReference type="AlphaFoldDB" id="E6SRR5"/>
<keyword evidence="3" id="KW-1185">Reference proteome</keyword>
<dbReference type="Pfam" id="PF14064">
    <property type="entry name" value="HmuY"/>
    <property type="match status" value="1"/>
</dbReference>
<dbReference type="Proteomes" id="UP000008630">
    <property type="component" value="Chromosome"/>
</dbReference>
<name>E6SRR5_BACT6</name>
<dbReference type="PATRIC" id="fig|693979.3.peg.3389"/>
<feature type="chain" id="PRO_5003209244" description="Lipoprotein" evidence="1">
    <location>
        <begin position="21"/>
        <end position="233"/>
    </location>
</feature>
<dbReference type="STRING" id="693979.Bache_3231"/>
<dbReference type="EMBL" id="CP002352">
    <property type="protein sequence ID" value="ADV45155.1"/>
    <property type="molecule type" value="Genomic_DNA"/>
</dbReference>
<proteinExistence type="predicted"/>
<sequence>MKIYHYIAMLAVTLSVTACAYTNHFLDEDEREEVLPYSTLQNVKVSAYDTWTYIDLKTGKMETHPDAGEWIYGGTGGVREAQQAEPIGIEWHIAVHRYEFKTNGASVLNTGKTDMANVTTLPEGSYTPDAVLPYETEKDKMEGAYLLSMDMAGMMAGNIGYAHNPSINLPLCEGITRTPTGTMPPVIYGNTDKVFVLKWDDGSWATLQITGVVHTVSGVSNYLSFNYKYNPAK</sequence>
<feature type="signal peptide" evidence="1">
    <location>
        <begin position="1"/>
        <end position="20"/>
    </location>
</feature>
<dbReference type="RefSeq" id="WP_013548742.1">
    <property type="nucleotide sequence ID" value="NC_014933.1"/>
</dbReference>
<evidence type="ECO:0000313" key="3">
    <source>
        <dbReference type="Proteomes" id="UP000008630"/>
    </source>
</evidence>
<dbReference type="KEGG" id="bhl:Bache_3231"/>